<evidence type="ECO:0008006" key="4">
    <source>
        <dbReference type="Google" id="ProtNLM"/>
    </source>
</evidence>
<comment type="caution">
    <text evidence="2">The sequence shown here is derived from an EMBL/GenBank/DDBJ whole genome shotgun (WGS) entry which is preliminary data.</text>
</comment>
<gene>
    <name evidence="2" type="ORF">JO380_002270</name>
</gene>
<name>A0ABU0GLS3_9CELL</name>
<evidence type="ECO:0000313" key="2">
    <source>
        <dbReference type="EMBL" id="MDQ0425889.1"/>
    </source>
</evidence>
<evidence type="ECO:0000313" key="3">
    <source>
        <dbReference type="Proteomes" id="UP001240250"/>
    </source>
</evidence>
<proteinExistence type="predicted"/>
<evidence type="ECO:0000256" key="1">
    <source>
        <dbReference type="SAM" id="MobiDB-lite"/>
    </source>
</evidence>
<sequence length="273" mass="29185">MARTSPAGDAMDLLGSWSDAQGARRTSAPRAVAEVETEQRFARVCGDAERAASDTGADCLGFGFGPPGALSCDEGQTPRAPRWTRSRVLPSGAWSEWSLQDYGACVGPDAAVPVLTAEDFRRLPLPAPTLHVQPDGDWVLVNVETIVYTDPSPVTLTTDLLGHEVTVEATPREFTYDWGDGHSTTTRDAGRPYPALDVVHRYEQPGRVAITLTTQWTGRYRVAGDAQWRDVTGTAQTSVTGPALDVEERTSRLVSGTCRQQPDAPGCAGSATG</sequence>
<dbReference type="Proteomes" id="UP001240250">
    <property type="component" value="Unassembled WGS sequence"/>
</dbReference>
<dbReference type="EMBL" id="JAUSVM010000001">
    <property type="protein sequence ID" value="MDQ0425889.1"/>
    <property type="molecule type" value="Genomic_DNA"/>
</dbReference>
<accession>A0ABU0GLS3</accession>
<keyword evidence="3" id="KW-1185">Reference proteome</keyword>
<feature type="region of interest" description="Disordered" evidence="1">
    <location>
        <begin position="254"/>
        <end position="273"/>
    </location>
</feature>
<reference evidence="2 3" key="1">
    <citation type="submission" date="2023-07" db="EMBL/GenBank/DDBJ databases">
        <title>Sequencing the genomes of 1000 actinobacteria strains.</title>
        <authorList>
            <person name="Klenk H.-P."/>
        </authorList>
    </citation>
    <scope>NUCLEOTIDE SEQUENCE [LARGE SCALE GENOMIC DNA]</scope>
    <source>
        <strain evidence="2 3">DSM 14785</strain>
    </source>
</reference>
<organism evidence="2 3">
    <name type="scientific">Cellulomonas iranensis</name>
    <dbReference type="NCBI Taxonomy" id="76862"/>
    <lineage>
        <taxon>Bacteria</taxon>
        <taxon>Bacillati</taxon>
        <taxon>Actinomycetota</taxon>
        <taxon>Actinomycetes</taxon>
        <taxon>Micrococcales</taxon>
        <taxon>Cellulomonadaceae</taxon>
        <taxon>Cellulomonas</taxon>
    </lineage>
</organism>
<protein>
    <recommendedName>
        <fullName evidence="4">PKD domain-containing protein</fullName>
    </recommendedName>
</protein>